<evidence type="ECO:0000313" key="3">
    <source>
        <dbReference type="Proteomes" id="UP000183263"/>
    </source>
</evidence>
<keyword evidence="1" id="KW-0732">Signal</keyword>
<feature type="chain" id="PRO_5038816950" description="Copper(I)-binding protein" evidence="1">
    <location>
        <begin position="30"/>
        <end position="214"/>
    </location>
</feature>
<gene>
    <name evidence="2" type="ORF">SAMN05444695_1199</name>
</gene>
<evidence type="ECO:0008006" key="4">
    <source>
        <dbReference type="Google" id="ProtNLM"/>
    </source>
</evidence>
<dbReference type="SUPFAM" id="SSF110087">
    <property type="entry name" value="DR1885-like metal-binding protein"/>
    <property type="match status" value="1"/>
</dbReference>
<dbReference type="PROSITE" id="PS51257">
    <property type="entry name" value="PROKAR_LIPOPROTEIN"/>
    <property type="match status" value="1"/>
</dbReference>
<evidence type="ECO:0000256" key="1">
    <source>
        <dbReference type="SAM" id="SignalP"/>
    </source>
</evidence>
<organism evidence="2 3">
    <name type="scientific">Rhodococcus triatomae</name>
    <dbReference type="NCBI Taxonomy" id="300028"/>
    <lineage>
        <taxon>Bacteria</taxon>
        <taxon>Bacillati</taxon>
        <taxon>Actinomycetota</taxon>
        <taxon>Actinomycetes</taxon>
        <taxon>Mycobacteriales</taxon>
        <taxon>Nocardiaceae</taxon>
        <taxon>Rhodococcus</taxon>
    </lineage>
</organism>
<keyword evidence="3" id="KW-1185">Reference proteome</keyword>
<feature type="signal peptide" evidence="1">
    <location>
        <begin position="1"/>
        <end position="29"/>
    </location>
</feature>
<dbReference type="InterPro" id="IPR007410">
    <property type="entry name" value="LpqE-like"/>
</dbReference>
<dbReference type="AlphaFoldDB" id="A0A1G8RVA8"/>
<dbReference type="InterPro" id="IPR036182">
    <property type="entry name" value="PCuAC_sf"/>
</dbReference>
<sequence>MTALDKPTRRVATAIALAAGAALTLSACGAGQVSQTASQASAVNGNTAQLGELALRNVHVVYPDSEEYSIEPGGTAILSFTVINESNDTDDRLVDISTDYASEVVIDEQVGSLVIPAQTLLTAEPGVNVEDVEAALEALEQAETGTSEDAAVPVDVLVVELENLNEGVRPGLTFPVTFTFENAGTVTVEVPVDAGPVLERHVSDKSPIEGEGGH</sequence>
<dbReference type="RefSeq" id="WP_072739995.1">
    <property type="nucleotide sequence ID" value="NZ_CP048813.1"/>
</dbReference>
<dbReference type="EMBL" id="FNDN01000019">
    <property type="protein sequence ID" value="SDJ20876.1"/>
    <property type="molecule type" value="Genomic_DNA"/>
</dbReference>
<name>A0A1G8RVA8_9NOCA</name>
<dbReference type="Proteomes" id="UP000183263">
    <property type="component" value="Unassembled WGS sequence"/>
</dbReference>
<reference evidence="2 3" key="1">
    <citation type="submission" date="2016-10" db="EMBL/GenBank/DDBJ databases">
        <authorList>
            <person name="de Groot N.N."/>
        </authorList>
    </citation>
    <scope>NUCLEOTIDE SEQUENCE [LARGE SCALE GENOMIC DNA]</scope>
    <source>
        <strain evidence="2 3">DSM 44892</strain>
    </source>
</reference>
<dbReference type="OrthoDB" id="5188566at2"/>
<protein>
    <recommendedName>
        <fullName evidence="4">Copper(I)-binding protein</fullName>
    </recommendedName>
</protein>
<accession>A0A1G8RVA8</accession>
<proteinExistence type="predicted"/>
<dbReference type="Gene3D" id="2.60.40.1890">
    <property type="entry name" value="PCu(A)C copper chaperone"/>
    <property type="match status" value="1"/>
</dbReference>
<evidence type="ECO:0000313" key="2">
    <source>
        <dbReference type="EMBL" id="SDJ20876.1"/>
    </source>
</evidence>
<dbReference type="Pfam" id="PF04314">
    <property type="entry name" value="PCuAC"/>
    <property type="match status" value="1"/>
</dbReference>